<evidence type="ECO:0000313" key="1">
    <source>
        <dbReference type="EMBL" id="EYB84894.1"/>
    </source>
</evidence>
<gene>
    <name evidence="1" type="primary">Acey_s0308.g2057</name>
    <name evidence="1" type="ORF">Y032_0308g2057</name>
</gene>
<proteinExistence type="predicted"/>
<sequence length="121" mass="14068">MDLCREWFGKEAAVIRKKAQVTGRLFPFSAAVLLKIYLRRSRLILMECLGQESMKNKLYEEARKWLDNISKFKVGKGEEPKKRCENKRRIQLNENGAKSADFCKTADIKPAVAVERMDKEE</sequence>
<evidence type="ECO:0000313" key="2">
    <source>
        <dbReference type="Proteomes" id="UP000024635"/>
    </source>
</evidence>
<dbReference type="Proteomes" id="UP000024635">
    <property type="component" value="Unassembled WGS sequence"/>
</dbReference>
<dbReference type="AlphaFoldDB" id="A0A016S3R2"/>
<organism evidence="1 2">
    <name type="scientific">Ancylostoma ceylanicum</name>
    <dbReference type="NCBI Taxonomy" id="53326"/>
    <lineage>
        <taxon>Eukaryota</taxon>
        <taxon>Metazoa</taxon>
        <taxon>Ecdysozoa</taxon>
        <taxon>Nematoda</taxon>
        <taxon>Chromadorea</taxon>
        <taxon>Rhabditida</taxon>
        <taxon>Rhabditina</taxon>
        <taxon>Rhabditomorpha</taxon>
        <taxon>Strongyloidea</taxon>
        <taxon>Ancylostomatidae</taxon>
        <taxon>Ancylostomatinae</taxon>
        <taxon>Ancylostoma</taxon>
    </lineage>
</organism>
<keyword evidence="2" id="KW-1185">Reference proteome</keyword>
<accession>A0A016S3R2</accession>
<comment type="caution">
    <text evidence="1">The sequence shown here is derived from an EMBL/GenBank/DDBJ whole genome shotgun (WGS) entry which is preliminary data.</text>
</comment>
<name>A0A016S3R2_9BILA</name>
<dbReference type="EMBL" id="JARK01001644">
    <property type="protein sequence ID" value="EYB84894.1"/>
    <property type="molecule type" value="Genomic_DNA"/>
</dbReference>
<reference evidence="2" key="1">
    <citation type="journal article" date="2015" name="Nat. Genet.">
        <title>The genome and transcriptome of the zoonotic hookworm Ancylostoma ceylanicum identify infection-specific gene families.</title>
        <authorList>
            <person name="Schwarz E.M."/>
            <person name="Hu Y."/>
            <person name="Antoshechkin I."/>
            <person name="Miller M.M."/>
            <person name="Sternberg P.W."/>
            <person name="Aroian R.V."/>
        </authorList>
    </citation>
    <scope>NUCLEOTIDE SEQUENCE</scope>
    <source>
        <strain evidence="2">HY135</strain>
    </source>
</reference>
<protein>
    <submittedName>
        <fullName evidence="1">Uncharacterized protein</fullName>
    </submittedName>
</protein>